<keyword evidence="4" id="KW-0862">Zinc</keyword>
<evidence type="ECO:0000256" key="3">
    <source>
        <dbReference type="ARBA" id="ARBA00022771"/>
    </source>
</evidence>
<evidence type="ECO:0000256" key="8">
    <source>
        <dbReference type="SAM" id="MobiDB-lite"/>
    </source>
</evidence>
<dbReference type="InterPro" id="IPR017455">
    <property type="entry name" value="Znf_FYVE-rel"/>
</dbReference>
<dbReference type="VEuPathDB" id="FungiDB:YALI1_E25826g"/>
<dbReference type="OMA" id="RKCGKLY"/>
<gene>
    <name evidence="10" type="ORF">YALI1_E25826g</name>
</gene>
<dbReference type="VEuPathDB" id="FungiDB:YALI0_E21824g"/>
<dbReference type="GO" id="GO:0003677">
    <property type="term" value="F:DNA binding"/>
    <property type="evidence" value="ECO:0007669"/>
    <property type="project" value="InterPro"/>
</dbReference>
<dbReference type="PANTHER" id="PTHR23164">
    <property type="entry name" value="EARLY ENDOSOME ANTIGEN 1"/>
    <property type="match status" value="1"/>
</dbReference>
<evidence type="ECO:0000256" key="5">
    <source>
        <dbReference type="ARBA" id="ARBA00023204"/>
    </source>
</evidence>
<evidence type="ECO:0000313" key="11">
    <source>
        <dbReference type="Proteomes" id="UP000182444"/>
    </source>
</evidence>
<dbReference type="GO" id="GO:0008270">
    <property type="term" value="F:zinc ion binding"/>
    <property type="evidence" value="ECO:0007669"/>
    <property type="project" value="UniProtKB-KW"/>
</dbReference>
<keyword evidence="1" id="KW-0479">Metal-binding</keyword>
<dbReference type="InterPro" id="IPR036531">
    <property type="entry name" value="Rbsn_Rab-bd_sf"/>
</dbReference>
<name>A0A1D8NJF5_YARLL</name>
<evidence type="ECO:0000256" key="4">
    <source>
        <dbReference type="ARBA" id="ARBA00022833"/>
    </source>
</evidence>
<dbReference type="KEGG" id="yli:2911958"/>
<feature type="domain" description="FYVE-type" evidence="9">
    <location>
        <begin position="247"/>
        <end position="325"/>
    </location>
</feature>
<dbReference type="Gene3D" id="3.30.40.10">
    <property type="entry name" value="Zinc/RING finger domain, C3HC4 (zinc finger)"/>
    <property type="match status" value="2"/>
</dbReference>
<reference evidence="10 11" key="1">
    <citation type="journal article" date="2016" name="PLoS ONE">
        <title>Sequence Assembly of Yarrowia lipolytica Strain W29/CLIB89 Shows Transposable Element Diversity.</title>
        <authorList>
            <person name="Magnan C."/>
            <person name="Yu J."/>
            <person name="Chang I."/>
            <person name="Jahn E."/>
            <person name="Kanomata Y."/>
            <person name="Wu J."/>
            <person name="Zeller M."/>
            <person name="Oakes M."/>
            <person name="Baldi P."/>
            <person name="Sandmeyer S."/>
        </authorList>
    </citation>
    <scope>NUCLEOTIDE SEQUENCE [LARGE SCALE GENOMIC DNA]</scope>
    <source>
        <strain evidence="11">CLIB89(W29)</strain>
    </source>
</reference>
<dbReference type="PANTHER" id="PTHR23164:SF30">
    <property type="entry name" value="EARLY ENDOSOME ANTIGEN 1"/>
    <property type="match status" value="1"/>
</dbReference>
<dbReference type="GeneID" id="2911958"/>
<keyword evidence="2" id="KW-0227">DNA damage</keyword>
<organism evidence="10 11">
    <name type="scientific">Yarrowia lipolytica</name>
    <name type="common">Candida lipolytica</name>
    <dbReference type="NCBI Taxonomy" id="4952"/>
    <lineage>
        <taxon>Eukaryota</taxon>
        <taxon>Fungi</taxon>
        <taxon>Dikarya</taxon>
        <taxon>Ascomycota</taxon>
        <taxon>Saccharomycotina</taxon>
        <taxon>Dipodascomycetes</taxon>
        <taxon>Dipodascales</taxon>
        <taxon>Dipodascales incertae sedis</taxon>
        <taxon>Yarrowia</taxon>
    </lineage>
</organism>
<dbReference type="Pfam" id="PF01363">
    <property type="entry name" value="FYVE"/>
    <property type="match status" value="1"/>
</dbReference>
<dbReference type="RefSeq" id="XP_504244.3">
    <property type="nucleotide sequence ID" value="XM_504244.3"/>
</dbReference>
<accession>A0A1D8NJF5</accession>
<evidence type="ECO:0000256" key="2">
    <source>
        <dbReference type="ARBA" id="ARBA00022763"/>
    </source>
</evidence>
<sequence>MRKKRVIGTKVEPVKEPKVVQTSAAPTPPPPPTPPVVSTASPGPESHSATSLTCPICEETMLTLMQLNRHIDDVHGDGKVKGKTRASSEKPHTKPRPTDEMVTRRHWKHPGPGQTCHYPDCKRKLGARNGSRHCRHCGNIFCHGHSRYRMKLSRDAHHQPKGGIWCWVCKTCYTGREGYNDTTGTERDLTQEFKKKRQAKIDIQELSVNKLENRLRRLAEESIENESSGPWWKPKAAVTASVPWQEDSTQPNCPECQVKFTFLIRPHHCRVCGKVVCGQTSTQCSLPVGVNILINSLDMKEEFSDTIPTDCEPIRICMTCKNTVFGRRNFQRDVNSDPSELLKLYNTMTHLTTSIENMMPRFQKELEETIASKKMAGMHPKDILAASKLRKRLLDTFSQLDSAARRVGALEGLSPTEERIQQQIYTAAVSFLQEKMLPLKTLPKVLGSEATAPEPAKPRPPANYKALQQQLVVMEEQRFMVENMMLEAKQRRKYDELGPLEMSVKDLDKEIEILRKRLGDEAFV</sequence>
<feature type="compositionally biased region" description="Basic and acidic residues" evidence="8">
    <location>
        <begin position="74"/>
        <end position="103"/>
    </location>
</feature>
<dbReference type="InterPro" id="IPR000306">
    <property type="entry name" value="Znf_FYVE"/>
</dbReference>
<feature type="coiled-coil region" evidence="7">
    <location>
        <begin position="201"/>
        <end position="228"/>
    </location>
</feature>
<dbReference type="PROSITE" id="PS50178">
    <property type="entry name" value="ZF_FYVE"/>
    <property type="match status" value="1"/>
</dbReference>
<dbReference type="InterPro" id="IPR006642">
    <property type="entry name" value="Rad18_UBZ4"/>
</dbReference>
<dbReference type="SUPFAM" id="SSF140125">
    <property type="entry name" value="Rabenosyn-5 Rab-binding domain-like"/>
    <property type="match status" value="1"/>
</dbReference>
<evidence type="ECO:0000256" key="7">
    <source>
        <dbReference type="SAM" id="Coils"/>
    </source>
</evidence>
<dbReference type="SUPFAM" id="SSF57903">
    <property type="entry name" value="FYVE/PHD zinc finger"/>
    <property type="match status" value="2"/>
</dbReference>
<dbReference type="AlphaFoldDB" id="A0A1D8NJF5"/>
<feature type="compositionally biased region" description="Pro residues" evidence="8">
    <location>
        <begin position="26"/>
        <end position="35"/>
    </location>
</feature>
<protein>
    <recommendedName>
        <fullName evidence="9">FYVE-type domain-containing protein</fullName>
    </recommendedName>
</protein>
<dbReference type="InterPro" id="IPR021565">
    <property type="entry name" value="Rbsn_Rab-bd"/>
</dbReference>
<dbReference type="SMART" id="SM00064">
    <property type="entry name" value="FYVE"/>
    <property type="match status" value="2"/>
</dbReference>
<evidence type="ECO:0000256" key="6">
    <source>
        <dbReference type="PROSITE-ProRule" id="PRU00091"/>
    </source>
</evidence>
<evidence type="ECO:0000259" key="9">
    <source>
        <dbReference type="PROSITE" id="PS50178"/>
    </source>
</evidence>
<dbReference type="InterPro" id="IPR011011">
    <property type="entry name" value="Znf_FYVE_PHD"/>
</dbReference>
<feature type="region of interest" description="Disordered" evidence="8">
    <location>
        <begin position="1"/>
        <end position="51"/>
    </location>
</feature>
<dbReference type="Proteomes" id="UP000182444">
    <property type="component" value="Chromosome 1E"/>
</dbReference>
<dbReference type="PROSITE" id="PS00028">
    <property type="entry name" value="ZINC_FINGER_C2H2_1"/>
    <property type="match status" value="1"/>
</dbReference>
<dbReference type="eggNOG" id="KOG1842">
    <property type="taxonomic scope" value="Eukaryota"/>
</dbReference>
<dbReference type="CDD" id="cd15761">
    <property type="entry name" value="FYVE1_Vac1p_like"/>
    <property type="match status" value="1"/>
</dbReference>
<dbReference type="InterPro" id="IPR013087">
    <property type="entry name" value="Znf_C2H2_type"/>
</dbReference>
<dbReference type="InterPro" id="IPR013083">
    <property type="entry name" value="Znf_RING/FYVE/PHD"/>
</dbReference>
<keyword evidence="5" id="KW-0234">DNA repair</keyword>
<feature type="region of interest" description="Disordered" evidence="8">
    <location>
        <begin position="74"/>
        <end position="110"/>
    </location>
</feature>
<dbReference type="Pfam" id="PF11464">
    <property type="entry name" value="Rbsn"/>
    <property type="match status" value="1"/>
</dbReference>
<evidence type="ECO:0000256" key="1">
    <source>
        <dbReference type="ARBA" id="ARBA00022723"/>
    </source>
</evidence>
<keyword evidence="3 6" id="KW-0863">Zinc-finger</keyword>
<dbReference type="SMART" id="SM00734">
    <property type="entry name" value="ZnF_Rad18"/>
    <property type="match status" value="1"/>
</dbReference>
<dbReference type="GO" id="GO:0006281">
    <property type="term" value="P:DNA repair"/>
    <property type="evidence" value="ECO:0007669"/>
    <property type="project" value="UniProtKB-KW"/>
</dbReference>
<keyword evidence="7" id="KW-0175">Coiled coil</keyword>
<proteinExistence type="predicted"/>
<dbReference type="CDD" id="cd15737">
    <property type="entry name" value="FYVE2_Vac1p_like"/>
    <property type="match status" value="1"/>
</dbReference>
<evidence type="ECO:0000313" key="10">
    <source>
        <dbReference type="EMBL" id="AOW05768.1"/>
    </source>
</evidence>
<dbReference type="EMBL" id="CP017557">
    <property type="protein sequence ID" value="AOW05768.1"/>
    <property type="molecule type" value="Genomic_DNA"/>
</dbReference>
<dbReference type="GO" id="GO:0032266">
    <property type="term" value="F:phosphatidylinositol-3-phosphate binding"/>
    <property type="evidence" value="ECO:0007669"/>
    <property type="project" value="UniProtKB-ARBA"/>
</dbReference>